<evidence type="ECO:0000313" key="3">
    <source>
        <dbReference type="Proteomes" id="UP001212411"/>
    </source>
</evidence>
<feature type="compositionally biased region" description="Low complexity" evidence="1">
    <location>
        <begin position="686"/>
        <end position="712"/>
    </location>
</feature>
<gene>
    <name evidence="2" type="primary">ppn1</name>
    <name evidence="2" type="ORF">SOMG_04939</name>
</gene>
<proteinExistence type="predicted"/>
<protein>
    <submittedName>
        <fullName evidence="2">mRNA cleavage and polyadenylation specificity factor complex associated protein</fullName>
    </submittedName>
</protein>
<feature type="region of interest" description="Disordered" evidence="1">
    <location>
        <begin position="1"/>
        <end position="42"/>
    </location>
</feature>
<feature type="compositionally biased region" description="Basic and acidic residues" evidence="1">
    <location>
        <begin position="383"/>
        <end position="395"/>
    </location>
</feature>
<feature type="region of interest" description="Disordered" evidence="1">
    <location>
        <begin position="383"/>
        <end position="442"/>
    </location>
</feature>
<keyword evidence="3" id="KW-1185">Reference proteome</keyword>
<accession>A0AAE9WIJ9</accession>
<dbReference type="AlphaFoldDB" id="A0AAE9WIJ9"/>
<feature type="compositionally biased region" description="Polar residues" evidence="1">
    <location>
        <begin position="715"/>
        <end position="725"/>
    </location>
</feature>
<feature type="compositionally biased region" description="Polar residues" evidence="1">
    <location>
        <begin position="475"/>
        <end position="484"/>
    </location>
</feature>
<dbReference type="GeneID" id="80878403"/>
<sequence length="725" mass="78990">MNNFNHTQKGVSEAPFDTSFGSQPSNSSGASQFPVTLNTGGNDLEKNLDEKLMNAFPGLESHVFQHSQPPPHTFEMPASFEDQYPSNYFPLEAPYPNQPHFPSLASPPTNALPFPTQFPYSDTDNSWQIPQLPPITSNISTGQLDPSPLSSFQPDITFHPSASSSFQNPVLRQPSGPVDFKDTSMNSTSAPTSFYGGIDTSSGNISPSPLVRSSSPEKLVIEKLKSKANQKPTETSLGSLRQTLNECLDPLNTSQAPKECVAILVNMMSTVTQDDQKLLFLEILKNNSEATIFSELVDGGRKLFLPKLRNWFVSAIRSKSDKVIHSILLLLCKLPISAERLADVKFGKPILIVKKKSANSVIRQHAERLSDLAEKSIAVELGKDQTKDAEKEPTKPETTTKATNVASTNIKNPSTKKVTSVPGTSFFKNLSNPSKTGPSITTAAKPSIVGAKQTSTSTPLSSIVAGLKGKDADLQKSQSSTQSNTRDELPSFRKRSAKSEEGSEKSEPSSEENSLKTKRRKKSVAWKSDDELVQVKIIEHANEEESAVKTPHIYGSARDLDRQEARVAFGNQVEDDVEDEIIWYKPKPIQFAISKEELHPRGYKRGGDPNAKSTLESKDEEEREGQLNANSSSITSVLSNVTEPIKVFDATAPPVSIPLPKEVEHSLHEKNSDRTSAGADEQVSENNSNTHLSSILSNLSSSASSQHLQNPSLMIPNNASASSNV</sequence>
<dbReference type="RefSeq" id="XP_056039645.1">
    <property type="nucleotide sequence ID" value="XM_056183714.1"/>
</dbReference>
<feature type="region of interest" description="Disordered" evidence="1">
    <location>
        <begin position="600"/>
        <end position="631"/>
    </location>
</feature>
<organism evidence="2 3">
    <name type="scientific">Schizosaccharomyces osmophilus</name>
    <dbReference type="NCBI Taxonomy" id="2545709"/>
    <lineage>
        <taxon>Eukaryota</taxon>
        <taxon>Fungi</taxon>
        <taxon>Dikarya</taxon>
        <taxon>Ascomycota</taxon>
        <taxon>Taphrinomycotina</taxon>
        <taxon>Schizosaccharomycetes</taxon>
        <taxon>Schizosaccharomycetales</taxon>
        <taxon>Schizosaccharomycetaceae</taxon>
        <taxon>Schizosaccharomyces</taxon>
    </lineage>
</organism>
<feature type="compositionally biased region" description="Polar residues" evidence="1">
    <location>
        <begin position="1"/>
        <end position="10"/>
    </location>
</feature>
<feature type="compositionally biased region" description="Basic and acidic residues" evidence="1">
    <location>
        <begin position="485"/>
        <end position="508"/>
    </location>
</feature>
<dbReference type="KEGG" id="som:SOMG_04939"/>
<feature type="region of interest" description="Disordered" evidence="1">
    <location>
        <begin position="652"/>
        <end position="725"/>
    </location>
</feature>
<reference evidence="2 3" key="1">
    <citation type="journal article" date="2023" name="G3 (Bethesda)">
        <title>A high-quality reference genome for the fission yeast Schizosaccharomyces osmophilus.</title>
        <authorList>
            <person name="Jia G.S."/>
            <person name="Zhang W.C."/>
            <person name="Liang Y."/>
            <person name="Liu X.H."/>
            <person name="Rhind N."/>
            <person name="Pidoux A."/>
            <person name="Brysch-Herzberg M."/>
            <person name="Du L.L."/>
        </authorList>
    </citation>
    <scope>NUCLEOTIDE SEQUENCE [LARGE SCALE GENOMIC DNA]</scope>
    <source>
        <strain evidence="2 3">CBS 15793</strain>
    </source>
</reference>
<evidence type="ECO:0000256" key="1">
    <source>
        <dbReference type="SAM" id="MobiDB-lite"/>
    </source>
</evidence>
<feature type="region of interest" description="Disordered" evidence="1">
    <location>
        <begin position="469"/>
        <end position="526"/>
    </location>
</feature>
<name>A0AAE9WIJ9_9SCHI</name>
<feature type="compositionally biased region" description="Polar residues" evidence="1">
    <location>
        <begin position="404"/>
        <end position="442"/>
    </location>
</feature>
<feature type="compositionally biased region" description="Basic and acidic residues" evidence="1">
    <location>
        <begin position="661"/>
        <end position="673"/>
    </location>
</feature>
<evidence type="ECO:0000313" key="2">
    <source>
        <dbReference type="EMBL" id="WBW75402.1"/>
    </source>
</evidence>
<dbReference type="EMBL" id="CP115613">
    <property type="protein sequence ID" value="WBW75402.1"/>
    <property type="molecule type" value="Genomic_DNA"/>
</dbReference>
<dbReference type="Proteomes" id="UP001212411">
    <property type="component" value="Chromosome 3"/>
</dbReference>
<feature type="compositionally biased region" description="Polar residues" evidence="1">
    <location>
        <begin position="19"/>
        <end position="41"/>
    </location>
</feature>